<gene>
    <name evidence="5" type="ORF">C7B43_02520</name>
</gene>
<dbReference type="Gene3D" id="3.40.50.150">
    <property type="entry name" value="Vaccinia Virus protein VP39"/>
    <property type="match status" value="1"/>
</dbReference>
<proteinExistence type="predicted"/>
<dbReference type="AlphaFoldDB" id="A0A2T2X9U8"/>
<evidence type="ECO:0000313" key="5">
    <source>
        <dbReference type="EMBL" id="PSR31262.1"/>
    </source>
</evidence>
<dbReference type="InterPro" id="IPR006016">
    <property type="entry name" value="UspA"/>
</dbReference>
<comment type="caution">
    <text evidence="5">The sequence shown here is derived from an EMBL/GenBank/DDBJ whole genome shotgun (WGS) entry which is preliminary data.</text>
</comment>
<dbReference type="SUPFAM" id="SSF53335">
    <property type="entry name" value="S-adenosyl-L-methionine-dependent methyltransferases"/>
    <property type="match status" value="1"/>
</dbReference>
<organism evidence="5 6">
    <name type="scientific">Sulfobacillus benefaciens</name>
    <dbReference type="NCBI Taxonomy" id="453960"/>
    <lineage>
        <taxon>Bacteria</taxon>
        <taxon>Bacillati</taxon>
        <taxon>Bacillota</taxon>
        <taxon>Clostridia</taxon>
        <taxon>Eubacteriales</taxon>
        <taxon>Clostridiales Family XVII. Incertae Sedis</taxon>
        <taxon>Sulfobacillus</taxon>
    </lineage>
</organism>
<feature type="domain" description="UspA" evidence="4">
    <location>
        <begin position="251"/>
        <end position="375"/>
    </location>
</feature>
<dbReference type="CDD" id="cd02440">
    <property type="entry name" value="AdoMet_MTases"/>
    <property type="match status" value="1"/>
</dbReference>
<dbReference type="SUPFAM" id="SSF52402">
    <property type="entry name" value="Adenine nucleotide alpha hydrolases-like"/>
    <property type="match status" value="1"/>
</dbReference>
<dbReference type="GO" id="GO:0008168">
    <property type="term" value="F:methyltransferase activity"/>
    <property type="evidence" value="ECO:0007669"/>
    <property type="project" value="UniProtKB-KW"/>
</dbReference>
<sequence length="381" mass="41862">MNEKEKPAFVPSTSLSYAISPHNEHSTNLLSQGGIHAWRHVAVDHMQLSPGLRILEVGCKTGIATRLIASRLGKSGQVIGMDPAPEMLAVCREGVTTAGSAPIEWLLGSGEHLPFEDGVFDRVTAQFSLHGMTDWATGLQEMLRVLKPMGQLTILDMVQPRTAKGIGAREALDAITAKIARPSEDPSPWVNTSWDHAPTVEEMREEVLRLGLRQLTIRQWLGDLVVVLTGTKEADPSHLQTWAVPAVVIWAVNGSLTSLRAAPGINHFVAGGTTIHLATVLPESLYAEQIQQTDRLFWLQQHSSARNLLTPERFNVEVTILEGMPGPALVELAVNRHAKMIVMGNKHRKILSDYWQENTARYVSMHSPVPVVLVPTELTQN</sequence>
<evidence type="ECO:0000256" key="1">
    <source>
        <dbReference type="ARBA" id="ARBA00022603"/>
    </source>
</evidence>
<evidence type="ECO:0000259" key="4">
    <source>
        <dbReference type="Pfam" id="PF00582"/>
    </source>
</evidence>
<dbReference type="GO" id="GO:0032259">
    <property type="term" value="P:methylation"/>
    <property type="evidence" value="ECO:0007669"/>
    <property type="project" value="UniProtKB-KW"/>
</dbReference>
<dbReference type="Proteomes" id="UP000242699">
    <property type="component" value="Unassembled WGS sequence"/>
</dbReference>
<evidence type="ECO:0000313" key="6">
    <source>
        <dbReference type="Proteomes" id="UP000242699"/>
    </source>
</evidence>
<dbReference type="InterPro" id="IPR004033">
    <property type="entry name" value="UbiE/COQ5_MeTrFase"/>
</dbReference>
<protein>
    <recommendedName>
        <fullName evidence="4">UspA domain-containing protein</fullName>
    </recommendedName>
</protein>
<accession>A0A2T2X9U8</accession>
<evidence type="ECO:0000256" key="2">
    <source>
        <dbReference type="ARBA" id="ARBA00022679"/>
    </source>
</evidence>
<keyword evidence="1" id="KW-0489">Methyltransferase</keyword>
<dbReference type="PROSITE" id="PS51608">
    <property type="entry name" value="SAM_MT_UBIE"/>
    <property type="match status" value="1"/>
</dbReference>
<dbReference type="InterPro" id="IPR014729">
    <property type="entry name" value="Rossmann-like_a/b/a_fold"/>
</dbReference>
<dbReference type="PANTHER" id="PTHR43591">
    <property type="entry name" value="METHYLTRANSFERASE"/>
    <property type="match status" value="1"/>
</dbReference>
<dbReference type="EMBL" id="PXYT01000003">
    <property type="protein sequence ID" value="PSR31262.1"/>
    <property type="molecule type" value="Genomic_DNA"/>
</dbReference>
<dbReference type="Gene3D" id="3.40.50.620">
    <property type="entry name" value="HUPs"/>
    <property type="match status" value="1"/>
</dbReference>
<reference evidence="5 6" key="1">
    <citation type="journal article" date="2014" name="BMC Genomics">
        <title>Comparison of environmental and isolate Sulfobacillus genomes reveals diverse carbon, sulfur, nitrogen, and hydrogen metabolisms.</title>
        <authorList>
            <person name="Justice N.B."/>
            <person name="Norman A."/>
            <person name="Brown C.T."/>
            <person name="Singh A."/>
            <person name="Thomas B.C."/>
            <person name="Banfield J.F."/>
        </authorList>
    </citation>
    <scope>NUCLEOTIDE SEQUENCE [LARGE SCALE GENOMIC DNA]</scope>
    <source>
        <strain evidence="5">AMDSBA1</strain>
    </source>
</reference>
<dbReference type="PANTHER" id="PTHR43591:SF24">
    <property type="entry name" value="2-METHOXY-6-POLYPRENYL-1,4-BENZOQUINOL METHYLASE, MITOCHONDRIAL"/>
    <property type="match status" value="1"/>
</dbReference>
<keyword evidence="2" id="KW-0808">Transferase</keyword>
<name>A0A2T2X9U8_9FIRM</name>
<dbReference type="Pfam" id="PF01209">
    <property type="entry name" value="Ubie_methyltran"/>
    <property type="match status" value="1"/>
</dbReference>
<dbReference type="CDD" id="cd00293">
    <property type="entry name" value="USP-like"/>
    <property type="match status" value="1"/>
</dbReference>
<evidence type="ECO:0000256" key="3">
    <source>
        <dbReference type="ARBA" id="ARBA00022691"/>
    </source>
</evidence>
<dbReference type="Pfam" id="PF00582">
    <property type="entry name" value="Usp"/>
    <property type="match status" value="1"/>
</dbReference>
<keyword evidence="3" id="KW-0949">S-adenosyl-L-methionine</keyword>
<dbReference type="InterPro" id="IPR029063">
    <property type="entry name" value="SAM-dependent_MTases_sf"/>
</dbReference>